<feature type="compositionally biased region" description="Polar residues" evidence="1">
    <location>
        <begin position="172"/>
        <end position="181"/>
    </location>
</feature>
<protein>
    <recommendedName>
        <fullName evidence="5">AMIN domain-containing protein</fullName>
    </recommendedName>
</protein>
<dbReference type="AlphaFoldDB" id="E8V8M4"/>
<feature type="region of interest" description="Disordered" evidence="1">
    <location>
        <begin position="128"/>
        <end position="251"/>
    </location>
</feature>
<feature type="chain" id="PRO_5003232518" description="AMIN domain-containing protein" evidence="2">
    <location>
        <begin position="18"/>
        <end position="480"/>
    </location>
</feature>
<evidence type="ECO:0000256" key="1">
    <source>
        <dbReference type="SAM" id="MobiDB-lite"/>
    </source>
</evidence>
<feature type="compositionally biased region" description="Low complexity" evidence="1">
    <location>
        <begin position="316"/>
        <end position="328"/>
    </location>
</feature>
<evidence type="ECO:0008006" key="5">
    <source>
        <dbReference type="Google" id="ProtNLM"/>
    </source>
</evidence>
<dbReference type="STRING" id="401053.AciPR4_3307"/>
<feature type="signal peptide" evidence="2">
    <location>
        <begin position="1"/>
        <end position="17"/>
    </location>
</feature>
<sequence length="480" mass="51238">MKRVAFLVLAIASLTQAQMHRVARPDSITRAVGVYEWTGDLAKPTAARLIPITLFLSGHFEDAAIYLSTPVPLAIQTGTAYELQTAGVRKSFLDISYARNLRSAGVEGAPTAYDDGWFGYGKYRPLPKPKPSTQSAKNGRPEFASRVSLDDDVKDKKDRKSDDPDPERPTLQRPNSNTTAGKQKAPKETSGVSQAPPDPDSDPDRPSLKRHASAPDASESTEGVTAVKGSVLGDPDRPGIHRGRPTGATAGELLPQLSGLPPDLHQMIAVSDAVDRPEHDFTHHFSADADRVDIISKMQAMAKAVLANPALAAQTANPTATPDAKALPEPAPAPAPAVPKTTATRTRPGVRKPHNQTTAPAAVSPDLLDGQLSAFDLSYNSTPTYVFTAHTAGAGAAAIYVTIVAQPDLNGGLQPVMRSYTDGAHLDRVPRLRFVDVVDAEASNRASLLFELRASRSRQFALYRILAGRADQTFLTGSTQ</sequence>
<organism evidence="3 4">
    <name type="scientific">Terriglobus saanensis (strain ATCC BAA-1853 / DSM 23119 / SP1PR4)</name>
    <dbReference type="NCBI Taxonomy" id="401053"/>
    <lineage>
        <taxon>Bacteria</taxon>
        <taxon>Pseudomonadati</taxon>
        <taxon>Acidobacteriota</taxon>
        <taxon>Terriglobia</taxon>
        <taxon>Terriglobales</taxon>
        <taxon>Acidobacteriaceae</taxon>
        <taxon>Terriglobus</taxon>
    </lineage>
</organism>
<dbReference type="Proteomes" id="UP000006844">
    <property type="component" value="Chromosome"/>
</dbReference>
<dbReference type="EMBL" id="CP002467">
    <property type="protein sequence ID" value="ADV84061.1"/>
    <property type="molecule type" value="Genomic_DNA"/>
</dbReference>
<evidence type="ECO:0000256" key="2">
    <source>
        <dbReference type="SAM" id="SignalP"/>
    </source>
</evidence>
<keyword evidence="2" id="KW-0732">Signal</keyword>
<dbReference type="OrthoDB" id="113128at2"/>
<proteinExistence type="predicted"/>
<evidence type="ECO:0000313" key="4">
    <source>
        <dbReference type="Proteomes" id="UP000006844"/>
    </source>
</evidence>
<evidence type="ECO:0000313" key="3">
    <source>
        <dbReference type="EMBL" id="ADV84061.1"/>
    </source>
</evidence>
<dbReference type="eggNOG" id="ENOG502Z9FV">
    <property type="taxonomic scope" value="Bacteria"/>
</dbReference>
<keyword evidence="4" id="KW-1185">Reference proteome</keyword>
<dbReference type="HOGENOM" id="CLU_028737_0_0_0"/>
<feature type="compositionally biased region" description="Basic and acidic residues" evidence="1">
    <location>
        <begin position="148"/>
        <end position="170"/>
    </location>
</feature>
<gene>
    <name evidence="3" type="ordered locus">AciPR4_3307</name>
</gene>
<feature type="compositionally biased region" description="Low complexity" evidence="1">
    <location>
        <begin position="338"/>
        <end position="347"/>
    </location>
</feature>
<dbReference type="KEGG" id="tsa:AciPR4_3307"/>
<reference evidence="3 4" key="1">
    <citation type="journal article" date="2012" name="Stand. Genomic Sci.">
        <title>Complete genome sequence of Terriglobus saanensis type strain SP1PR4(T), an Acidobacteria from tundra soil.</title>
        <authorList>
            <person name="Rawat S.R."/>
            <person name="Mannisto M.K."/>
            <person name="Starovoytov V."/>
            <person name="Goodwin L."/>
            <person name="Nolan M."/>
            <person name="Hauser L."/>
            <person name="Land M."/>
            <person name="Davenport K.W."/>
            <person name="Woyke T."/>
            <person name="Haggblom M.M."/>
        </authorList>
    </citation>
    <scope>NUCLEOTIDE SEQUENCE</scope>
    <source>
        <strain evidence="4">ATCC BAA-1853 / DSM 23119 / SP1PR4</strain>
    </source>
</reference>
<name>E8V8M4_TERSS</name>
<dbReference type="RefSeq" id="WP_013569792.1">
    <property type="nucleotide sequence ID" value="NC_014963.1"/>
</dbReference>
<feature type="region of interest" description="Disordered" evidence="1">
    <location>
        <begin position="316"/>
        <end position="362"/>
    </location>
</feature>
<accession>E8V8M4</accession>